<dbReference type="EMBL" id="MJEQ01000584">
    <property type="protein sequence ID" value="OIT35254.1"/>
    <property type="molecule type" value="Genomic_DNA"/>
</dbReference>
<evidence type="ECO:0000256" key="2">
    <source>
        <dbReference type="PIRSR" id="PIRSR000097-1"/>
    </source>
</evidence>
<dbReference type="InterPro" id="IPR036812">
    <property type="entry name" value="NAD(P)_OxRdtase_dom_sf"/>
</dbReference>
<feature type="binding site" evidence="3">
    <location>
        <position position="138"/>
    </location>
    <ligand>
        <name>substrate</name>
    </ligand>
</feature>
<feature type="domain" description="NADP-dependent oxidoreductase" evidence="5">
    <location>
        <begin position="39"/>
        <end position="311"/>
    </location>
</feature>
<organism evidence="6 7">
    <name type="scientific">Nicotiana attenuata</name>
    <name type="common">Coyote tobacco</name>
    <dbReference type="NCBI Taxonomy" id="49451"/>
    <lineage>
        <taxon>Eukaryota</taxon>
        <taxon>Viridiplantae</taxon>
        <taxon>Streptophyta</taxon>
        <taxon>Embryophyta</taxon>
        <taxon>Tracheophyta</taxon>
        <taxon>Spermatophyta</taxon>
        <taxon>Magnoliopsida</taxon>
        <taxon>eudicotyledons</taxon>
        <taxon>Gunneridae</taxon>
        <taxon>Pentapetalae</taxon>
        <taxon>asterids</taxon>
        <taxon>lamiids</taxon>
        <taxon>Solanales</taxon>
        <taxon>Solanaceae</taxon>
        <taxon>Nicotianoideae</taxon>
        <taxon>Nicotianeae</taxon>
        <taxon>Nicotiana</taxon>
    </lineage>
</organism>
<dbReference type="PANTHER" id="PTHR11732">
    <property type="entry name" value="ALDO/KETO REDUCTASE"/>
    <property type="match status" value="1"/>
</dbReference>
<protein>
    <submittedName>
        <fullName evidence="6">Nad(P)h-dependent oxidoreductase 1</fullName>
    </submittedName>
</protein>
<dbReference type="AlphaFoldDB" id="A0A314L2K4"/>
<reference evidence="6" key="1">
    <citation type="submission" date="2016-11" db="EMBL/GenBank/DDBJ databases">
        <title>The genome of Nicotiana attenuata.</title>
        <authorList>
            <person name="Xu S."/>
            <person name="Brockmoeller T."/>
            <person name="Gaquerel E."/>
            <person name="Navarro A."/>
            <person name="Kuhl H."/>
            <person name="Gase K."/>
            <person name="Ling Z."/>
            <person name="Zhou W."/>
            <person name="Kreitzer C."/>
            <person name="Stanke M."/>
            <person name="Tang H."/>
            <person name="Lyons E."/>
            <person name="Pandey P."/>
            <person name="Pandey S.P."/>
            <person name="Timmermann B."/>
            <person name="Baldwin I.T."/>
        </authorList>
    </citation>
    <scope>NUCLEOTIDE SEQUENCE [LARGE SCALE GENOMIC DNA]</scope>
    <source>
        <strain evidence="6">UT</strain>
    </source>
</reference>
<dbReference type="PROSITE" id="PS00063">
    <property type="entry name" value="ALDOKETO_REDUCTASE_3"/>
    <property type="match status" value="1"/>
</dbReference>
<dbReference type="GO" id="GO:0044550">
    <property type="term" value="P:secondary metabolite biosynthetic process"/>
    <property type="evidence" value="ECO:0007669"/>
    <property type="project" value="UniProtKB-ARBA"/>
</dbReference>
<gene>
    <name evidence="6" type="ORF">A4A49_24485</name>
</gene>
<dbReference type="Proteomes" id="UP000187609">
    <property type="component" value="Unassembled WGS sequence"/>
</dbReference>
<accession>A0A314L2K4</accession>
<evidence type="ECO:0000256" key="1">
    <source>
        <dbReference type="ARBA" id="ARBA00023002"/>
    </source>
</evidence>
<dbReference type="InterPro" id="IPR044497">
    <property type="entry name" value="AKR4A/B"/>
</dbReference>
<dbReference type="PIRSF" id="PIRSF000097">
    <property type="entry name" value="AKR"/>
    <property type="match status" value="1"/>
</dbReference>
<dbReference type="SMR" id="A0A314L2K4"/>
<feature type="active site" description="Proton donor" evidence="2">
    <location>
        <position position="75"/>
    </location>
</feature>
<dbReference type="FunFam" id="3.20.20.100:FF:000014">
    <property type="entry name" value="NAD(P)-linked oxidoreductase superfamily protein"/>
    <property type="match status" value="1"/>
</dbReference>
<evidence type="ECO:0000256" key="4">
    <source>
        <dbReference type="PIRSR" id="PIRSR000097-3"/>
    </source>
</evidence>
<dbReference type="Gene3D" id="3.20.20.100">
    <property type="entry name" value="NADP-dependent oxidoreductase domain"/>
    <property type="match status" value="1"/>
</dbReference>
<comment type="caution">
    <text evidence="6">The sequence shown here is derived from an EMBL/GenBank/DDBJ whole genome shotgun (WGS) entry which is preliminary data.</text>
</comment>
<evidence type="ECO:0000313" key="7">
    <source>
        <dbReference type="Proteomes" id="UP000187609"/>
    </source>
</evidence>
<evidence type="ECO:0000256" key="3">
    <source>
        <dbReference type="PIRSR" id="PIRSR000097-2"/>
    </source>
</evidence>
<dbReference type="SUPFAM" id="SSF51430">
    <property type="entry name" value="NAD(P)-linked oxidoreductase"/>
    <property type="match status" value="1"/>
</dbReference>
<dbReference type="CDD" id="cd19124">
    <property type="entry name" value="AKR_AKR4A_4B"/>
    <property type="match status" value="1"/>
</dbReference>
<dbReference type="InterPro" id="IPR018170">
    <property type="entry name" value="Aldo/ket_reductase_CS"/>
</dbReference>
<evidence type="ECO:0000259" key="5">
    <source>
        <dbReference type="Pfam" id="PF00248"/>
    </source>
</evidence>
<proteinExistence type="predicted"/>
<dbReference type="GO" id="GO:0016616">
    <property type="term" value="F:oxidoreductase activity, acting on the CH-OH group of donors, NAD or NADP as acceptor"/>
    <property type="evidence" value="ECO:0007669"/>
    <property type="project" value="InterPro"/>
</dbReference>
<dbReference type="Gramene" id="OIT35254">
    <property type="protein sequence ID" value="OIT35254"/>
    <property type="gene ID" value="A4A49_24485"/>
</dbReference>
<dbReference type="InterPro" id="IPR023210">
    <property type="entry name" value="NADP_OxRdtase_dom"/>
</dbReference>
<keyword evidence="1" id="KW-0560">Oxidoreductase</keyword>
<dbReference type="PRINTS" id="PR00069">
    <property type="entry name" value="ALDKETRDTASE"/>
</dbReference>
<evidence type="ECO:0000313" key="6">
    <source>
        <dbReference type="EMBL" id="OIT35254.1"/>
    </source>
</evidence>
<feature type="site" description="Lowers pKa of active site Tyr" evidence="4">
    <location>
        <position position="105"/>
    </location>
</feature>
<dbReference type="PROSITE" id="PS00798">
    <property type="entry name" value="ALDOKETO_REDUCTASE_1"/>
    <property type="match status" value="1"/>
</dbReference>
<dbReference type="STRING" id="49451.A0A314L2K4"/>
<dbReference type="OrthoDB" id="416253at2759"/>
<sequence length="340" mass="38391">MEKDTIHCNQMNQLDQQQQHFTTMPEISMPSGCRRMPALGFGTAADPPVEPEIIKTAVLQAIELGYRHFDTAALYNSEQPLGEAIIEAINGGLIPSREQLFVTSKLWCSDAHPQHVLPALNKTLQNLKMDYIDLYLIHWPVSSKPGIHEYPIKKEDFLPMDFKSVWAAMEECQRLGLTKSIGVSNFSCKKLADVLATADIPPAVNQVEVSPCWQQKKLREFCKRNGVLVVGYSPLGSMGTFYGTNRVMESQVLKDIAKAKGKTVAQVALRWGYEQGIGVVVKSYNKERMKQNLEIFDWSLSDEECRKISEIPQNRACLGKDYTSPYGPYKTIEDLWDEEL</sequence>
<dbReference type="PROSITE" id="PS00062">
    <property type="entry name" value="ALDOKETO_REDUCTASE_2"/>
    <property type="match status" value="1"/>
</dbReference>
<dbReference type="KEGG" id="nau:109243613"/>
<dbReference type="InterPro" id="IPR020471">
    <property type="entry name" value="AKR"/>
</dbReference>
<name>A0A314L2K4_NICAT</name>
<keyword evidence="7" id="KW-1185">Reference proteome</keyword>
<dbReference type="Pfam" id="PF00248">
    <property type="entry name" value="Aldo_ket_red"/>
    <property type="match status" value="1"/>
</dbReference>